<reference evidence="1 2" key="2">
    <citation type="submission" date="2008-10" db="EMBL/GenBank/DDBJ databases">
        <title>Draft genome sequence of Clostridium hiranonis (DSM 13275).</title>
        <authorList>
            <person name="Sudarsanam P."/>
            <person name="Ley R."/>
            <person name="Guruge J."/>
            <person name="Turnbaugh P.J."/>
            <person name="Mahowald M."/>
            <person name="Liep D."/>
            <person name="Gordon J."/>
        </authorList>
    </citation>
    <scope>NUCLEOTIDE SEQUENCE [LARGE SCALE GENOMIC DNA]</scope>
    <source>
        <strain evidence="1 2">DSM 13275</strain>
    </source>
</reference>
<sequence>MDLKELELKRLKDKGYDTTHLGCVAYDGLTIIASALEDGIDLGDIPKPGIDNFQIRAAIEGIEKGYDKKYYDVSKFDGLQMACFNDALNRGINPEPFMDSKYDYRLMQAFIKFIEEGKDITPILDERLPINVMEYMLYDSKHNEQIYRLLEQGWSEKQLCEICYGFYSGVDPTPYITLSHNVNCIHLVIKTLSYGLDPTCMAKPGFDEAQIENLFFGLLGGYDVSKYADPSISYFEMMMYERVYGYMRENDITDFEEAYNSVRDLQSIPLNQAERSDDNEHMDSCEL</sequence>
<accession>B6FXM0</accession>
<reference evidence="1 2" key="1">
    <citation type="submission" date="2008-09" db="EMBL/GenBank/DDBJ databases">
        <authorList>
            <person name="Fulton L."/>
            <person name="Clifton S."/>
            <person name="Fulton B."/>
            <person name="Xu J."/>
            <person name="Minx P."/>
            <person name="Pepin K.H."/>
            <person name="Johnson M."/>
            <person name="Thiruvilangam P."/>
            <person name="Bhonagiri V."/>
            <person name="Nash W.E."/>
            <person name="Mardis E.R."/>
            <person name="Wilson R.K."/>
        </authorList>
    </citation>
    <scope>NUCLEOTIDE SEQUENCE [LARGE SCALE GENOMIC DNA]</scope>
    <source>
        <strain evidence="1 2">DSM 13275</strain>
    </source>
</reference>
<dbReference type="STRING" id="500633.CLOHIR_00619"/>
<comment type="caution">
    <text evidence="1">The sequence shown here is derived from an EMBL/GenBank/DDBJ whole genome shotgun (WGS) entry which is preliminary data.</text>
</comment>
<dbReference type="AlphaFoldDB" id="B6FXM0"/>
<dbReference type="HOGENOM" id="CLU_968748_0_0_9"/>
<proteinExistence type="predicted"/>
<name>B6FXM0_PEPHT</name>
<protein>
    <submittedName>
        <fullName evidence="1">Uncharacterized protein</fullName>
    </submittedName>
</protein>
<gene>
    <name evidence="1" type="ORF">CLOHIR_00619</name>
</gene>
<evidence type="ECO:0000313" key="2">
    <source>
        <dbReference type="Proteomes" id="UP000003178"/>
    </source>
</evidence>
<dbReference type="Proteomes" id="UP000003178">
    <property type="component" value="Unassembled WGS sequence"/>
</dbReference>
<keyword evidence="2" id="KW-1185">Reference proteome</keyword>
<dbReference type="RefSeq" id="WP_006439550.1">
    <property type="nucleotide sequence ID" value="NZ_DS995355.1"/>
</dbReference>
<organism evidence="1 2">
    <name type="scientific">Peptacetobacter hiranonis (strain DSM 13275 / JCM 10541 / KCTC 15199 / TO-931)</name>
    <name type="common">Clostridium hiranonis</name>
    <dbReference type="NCBI Taxonomy" id="500633"/>
    <lineage>
        <taxon>Bacteria</taxon>
        <taxon>Bacillati</taxon>
        <taxon>Bacillota</taxon>
        <taxon>Clostridia</taxon>
        <taxon>Peptostreptococcales</taxon>
        <taxon>Peptostreptococcaceae</taxon>
        <taxon>Peptacetobacter</taxon>
    </lineage>
</organism>
<dbReference type="EMBL" id="ABWP01000024">
    <property type="protein sequence ID" value="EEA85721.1"/>
    <property type="molecule type" value="Genomic_DNA"/>
</dbReference>
<evidence type="ECO:0000313" key="1">
    <source>
        <dbReference type="EMBL" id="EEA85721.1"/>
    </source>
</evidence>